<gene>
    <name evidence="4" type="ORF">H8792_006550</name>
</gene>
<dbReference type="Pfam" id="PF04608">
    <property type="entry name" value="PgpA"/>
    <property type="match status" value="1"/>
</dbReference>
<comment type="pathway">
    <text evidence="1">Phospholipid metabolism; phosphatidylglycerol biosynthesis; phosphatidylglycerol from CDP-diacylglycerol: step 2/2.</text>
</comment>
<keyword evidence="1" id="KW-0479">Metal-binding</keyword>
<dbReference type="Proteomes" id="UP001193680">
    <property type="component" value="Unassembled WGS sequence"/>
</dbReference>
<keyword evidence="5" id="KW-1185">Reference proteome</keyword>
<name>A0ABS0BW48_9GAMM</name>
<evidence type="ECO:0000256" key="2">
    <source>
        <dbReference type="SAM" id="Phobius"/>
    </source>
</evidence>
<keyword evidence="1 2" id="KW-0472">Membrane</keyword>
<dbReference type="PIRSF" id="PIRSF006162">
    <property type="entry name" value="PgpA"/>
    <property type="match status" value="1"/>
</dbReference>
<comment type="cofactor">
    <cofactor evidence="1">
        <name>Mg(2+)</name>
        <dbReference type="ChEBI" id="CHEBI:18420"/>
    </cofactor>
</comment>
<feature type="transmembrane region" description="Helical" evidence="2">
    <location>
        <begin position="141"/>
        <end position="163"/>
    </location>
</feature>
<comment type="catalytic activity">
    <reaction evidence="1">
        <text>a 1,2-diacyl-sn-glycero-3-phospho-(1'-sn-glycero-3'-phosphate) + H2O = a 1,2-diacyl-sn-glycero-3-phospho-(1'-sn-glycerol) + phosphate</text>
        <dbReference type="Rhea" id="RHEA:33751"/>
        <dbReference type="ChEBI" id="CHEBI:15377"/>
        <dbReference type="ChEBI" id="CHEBI:43474"/>
        <dbReference type="ChEBI" id="CHEBI:60110"/>
        <dbReference type="ChEBI" id="CHEBI:64716"/>
        <dbReference type="EC" id="3.1.3.27"/>
    </reaction>
</comment>
<dbReference type="RefSeq" id="WP_185978147.1">
    <property type="nucleotide sequence ID" value="NZ_JACBGI020000010.1"/>
</dbReference>
<feature type="domain" description="YutG/PgpA" evidence="3">
    <location>
        <begin position="24"/>
        <end position="161"/>
    </location>
</feature>
<keyword evidence="1" id="KW-1003">Cell membrane</keyword>
<evidence type="ECO:0000256" key="1">
    <source>
        <dbReference type="PIRNR" id="PIRNR006162"/>
    </source>
</evidence>
<dbReference type="InterPro" id="IPR007686">
    <property type="entry name" value="YutG/PgpA"/>
</dbReference>
<keyword evidence="1" id="KW-0378">Hydrolase</keyword>
<evidence type="ECO:0000313" key="4">
    <source>
        <dbReference type="EMBL" id="MBF6058000.1"/>
    </source>
</evidence>
<keyword evidence="2" id="KW-1133">Transmembrane helix</keyword>
<keyword evidence="1" id="KW-0443">Lipid metabolism</keyword>
<dbReference type="PANTHER" id="PTHR36305">
    <property type="entry name" value="PHOSPHATIDYLGLYCEROPHOSPHATASE A"/>
    <property type="match status" value="1"/>
</dbReference>
<feature type="transmembrane region" description="Helical" evidence="2">
    <location>
        <begin position="23"/>
        <end position="52"/>
    </location>
</feature>
<dbReference type="EC" id="3.1.3.27" evidence="1"/>
<evidence type="ECO:0000313" key="5">
    <source>
        <dbReference type="Proteomes" id="UP001193680"/>
    </source>
</evidence>
<comment type="subcellular location">
    <subcellularLocation>
        <location evidence="1">Cell inner membrane</location>
        <topology evidence="1">Multi-pass membrane protein</topology>
    </subcellularLocation>
</comment>
<comment type="caution">
    <text evidence="4">The sequence shown here is derived from an EMBL/GenBank/DDBJ whole genome shotgun (WGS) entry which is preliminary data.</text>
</comment>
<protein>
    <recommendedName>
        <fullName evidence="1">Phosphatidylglycerophosphatase A</fullName>
        <ecNumber evidence="1">3.1.3.27</ecNumber>
    </recommendedName>
    <alternativeName>
        <fullName evidence="1">Phosphatidylglycerolphosphate phosphatase A</fullName>
    </alternativeName>
</protein>
<dbReference type="InterPro" id="IPR026037">
    <property type="entry name" value="PgpA"/>
</dbReference>
<reference evidence="4 5" key="2">
    <citation type="submission" date="2020-11" db="EMBL/GenBank/DDBJ databases">
        <title>Sulfur oxidizing isolate from Hospital Hole Sinkhole.</title>
        <authorList>
            <person name="Scott K.M."/>
        </authorList>
    </citation>
    <scope>NUCLEOTIDE SEQUENCE [LARGE SCALE GENOMIC DNA]</scope>
    <source>
        <strain evidence="4 5">HH1</strain>
    </source>
</reference>
<reference evidence="4 5" key="1">
    <citation type="submission" date="2020-06" db="EMBL/GenBank/DDBJ databases">
        <authorList>
            <person name="Scott K."/>
        </authorList>
    </citation>
    <scope>NUCLEOTIDE SEQUENCE [LARGE SCALE GENOMIC DNA]</scope>
    <source>
        <strain evidence="4 5">HH1</strain>
    </source>
</reference>
<keyword evidence="1" id="KW-0460">Magnesium</keyword>
<evidence type="ECO:0000259" key="3">
    <source>
        <dbReference type="Pfam" id="PF04608"/>
    </source>
</evidence>
<keyword evidence="1" id="KW-0997">Cell inner membrane</keyword>
<organism evidence="4 5">
    <name type="scientific">Thiomicrorhabdus heinhorstiae</name>
    <dbReference type="NCBI Taxonomy" id="2748010"/>
    <lineage>
        <taxon>Bacteria</taxon>
        <taxon>Pseudomonadati</taxon>
        <taxon>Pseudomonadota</taxon>
        <taxon>Gammaproteobacteria</taxon>
        <taxon>Thiotrichales</taxon>
        <taxon>Piscirickettsiaceae</taxon>
        <taxon>Thiomicrorhabdus</taxon>
    </lineage>
</organism>
<dbReference type="PANTHER" id="PTHR36305:SF1">
    <property type="entry name" value="PHOSPHATIDYLGLYCEROPHOSPHATASE A"/>
    <property type="match status" value="1"/>
</dbReference>
<dbReference type="InterPro" id="IPR036681">
    <property type="entry name" value="PgpA-like_sf"/>
</dbReference>
<dbReference type="CDD" id="cd06971">
    <property type="entry name" value="PgpA"/>
    <property type="match status" value="1"/>
</dbReference>
<sequence length="167" mass="17892">MSSQKNKIPAPPFSQIVKDPAQFLGYGLGSGLITPAPGTWGTLAGLILFLPVVLWSETAAWVLLALGLLAGSWICGKSAEAIGVHDHGGIVWDEFVGVWIVLVLLPEQTWVWWLAAFVSFRVFDIIKPWPIGWVDSKVSGGLGILLDDVLAGLMAAAVIWIGFVSLT</sequence>
<proteinExistence type="predicted"/>
<feature type="transmembrane region" description="Helical" evidence="2">
    <location>
        <begin position="58"/>
        <end position="76"/>
    </location>
</feature>
<dbReference type="SUPFAM" id="SSF101307">
    <property type="entry name" value="YutG-like"/>
    <property type="match status" value="1"/>
</dbReference>
<keyword evidence="1" id="KW-0595">Phospholipid degradation</keyword>
<dbReference type="EMBL" id="JACBGI020000010">
    <property type="protein sequence ID" value="MBF6058000.1"/>
    <property type="molecule type" value="Genomic_DNA"/>
</dbReference>
<keyword evidence="1 2" id="KW-0812">Transmembrane</keyword>
<keyword evidence="1" id="KW-1208">Phospholipid metabolism</keyword>
<accession>A0ABS0BW48</accession>
<keyword evidence="1" id="KW-0442">Lipid degradation</keyword>
<comment type="function">
    <text evidence="1">Lipid phosphatase which dephosphorylates phosphatidylglycerophosphate (PGP) to phosphatidylglycerol (PG).</text>
</comment>